<name>A0AA87AKP3_9BACL</name>
<keyword evidence="2" id="KW-0472">Membrane</keyword>
<sequence length="1215" mass="132028">MATLEELKVVIDAELKPFQQKMKEMENTVTQSTNNVKNKLSGLKSMFSDLAKVAALGFLAKELYQLGKYSVQTALEVQASMNQIQRLMGESSQAFLKWAENNALAFNMSKAEAIKYGSTYGNILAGFIKNQDKLAGYTAKLLETSSIIAQGTGRTMTDVMERIRSGLLGNTEAIEDLGVMVQVKMIESTEAFKKFANGQSWEQLDFQTQQQIRLMAILEQATKRYGDTLQDNVNNRISTFKALMKDSALNIGNAFLPIINAIMPTLNAFAGVIRTATAKLAEFIQLLFDKKVSSTDGVAGAVNNATQGLQGAGNAAGDLADNLDDAGGGAGNLADNVGKAGKAAKKAVKELRGLMGFDEINLLNKKNDDSDDNSGGGGGGGKGGKGKGAGGKDILPDIDISDRGTKYNTMFDGLLEKLKPLLAFLEHLKNLFKLGWKLTFREEGIDQLKKSLMGIKESLEIIFGDGLVARTAGTFLERLAFALGQTTAALANVVLGIAVFIAESLNKSLQETRLDIKSWLMRSFLEMGDIVGSIGNIAADISNIFYDTITSQPSTDIGANIISTLTYAGMGVVDVGLKLGRDLLGGIERVIRENSQPITDAFIGMLDALKPFFETFKEAVRDAFKIFNDVYDNHIKPFIDSFFKGISEIVTTLANAWNNHINPVLKELGEKFHDVYRDYIKPAMEKTGEAIGVVFDVLKDLWENVLVPVGKLLSELATGSLGEIVKILGETLLEALKTVSEWWKKLMDVVKDFGDWCKEHKTTIEAVVVAVGSFATALMVLKGASAIAATLSALSGASILLSGAFTALTVVETILTGVTTVLGGVFAFLTSPLTLIALGIAAIITIGYLLYAHWDEIKAYAEEVWNAIKDWVNQAWEGIKEAWSNIGEWFTEKWEAVKAIFEPVGQWFSEKFQQAWDFIVNIFKDIGQWFSERWNDVKNILSPLADWFREKFQNAWDNLTNIFKIIGQWFNERWTEVKNILSPIGQWFKDKFQSAWDGLTGIFKSLGSWFGARWNDVTNALSNVASWFGNTFTSAYNAVKNAFSSIGSFFSGVWSTVKSIFVNAGQMVGSAVGGAFKGAVNAVLGTIESIVNGFINMINGVIGVINAIPGVSLGYINGISLPRLARGGIVDSPTIAMIGEAGKEAVVPLENTGFLQTMGRVVSSAVADVIGNNQPTSGGLTGDIVIQLGGTEYARFTIDEINKEQERVGQTLIKI</sequence>
<dbReference type="AlphaFoldDB" id="A0AA87AKP3"/>
<evidence type="ECO:0008006" key="5">
    <source>
        <dbReference type="Google" id="ProtNLM"/>
    </source>
</evidence>
<dbReference type="PANTHER" id="PTHR37813:SF1">
    <property type="entry name" value="FELS-2 PROPHAGE PROTEIN"/>
    <property type="match status" value="1"/>
</dbReference>
<keyword evidence="2" id="KW-0812">Transmembrane</keyword>
<dbReference type="InterPro" id="IPR016024">
    <property type="entry name" value="ARM-type_fold"/>
</dbReference>
<dbReference type="RefSeq" id="WP_003147988.1">
    <property type="nucleotide sequence ID" value="NZ_GL883586.1"/>
</dbReference>
<feature type="compositionally biased region" description="Gly residues" evidence="1">
    <location>
        <begin position="374"/>
        <end position="390"/>
    </location>
</feature>
<feature type="transmembrane region" description="Helical" evidence="2">
    <location>
        <begin position="821"/>
        <end position="851"/>
    </location>
</feature>
<keyword evidence="2" id="KW-1133">Transmembrane helix</keyword>
<evidence type="ECO:0000313" key="4">
    <source>
        <dbReference type="Proteomes" id="UP000004773"/>
    </source>
</evidence>
<feature type="transmembrane region" description="Helical" evidence="2">
    <location>
        <begin position="793"/>
        <end position="815"/>
    </location>
</feature>
<feature type="region of interest" description="Disordered" evidence="1">
    <location>
        <begin position="366"/>
        <end position="390"/>
    </location>
</feature>
<reference evidence="3 4" key="1">
    <citation type="submission" date="2011-03" db="EMBL/GenBank/DDBJ databases">
        <title>The Genome Sequence of Gemella haemolysans M341.</title>
        <authorList>
            <consortium name="The Broad Institute Genome Sequencing Platform"/>
            <consortium name="The Broad Institute Genome Sequencing Center for Infectious Disease"/>
            <person name="Earl A."/>
            <person name="Ward D."/>
            <person name="Feldgarden M."/>
            <person name="Gevers D."/>
            <person name="Sibley C.D."/>
            <person name="Field T.R."/>
            <person name="Grinwis M."/>
            <person name="Eshaghurshan C.S."/>
            <person name="Surette M.G."/>
            <person name="Young S.K."/>
            <person name="Zeng Q."/>
            <person name="Gargeya S."/>
            <person name="Fitzgerald M."/>
            <person name="Haas B."/>
            <person name="Abouelleil A."/>
            <person name="Alvarado L."/>
            <person name="Arachchi H.M."/>
            <person name="Berlin A."/>
            <person name="Brown A."/>
            <person name="Chapman S.B."/>
            <person name="Chen Z."/>
            <person name="Dunbar C."/>
            <person name="Freedman E."/>
            <person name="Gearin G."/>
            <person name="Gellesch M."/>
            <person name="Goldberg J."/>
            <person name="Griggs A."/>
            <person name="Gujja S."/>
            <person name="Heilman E.R."/>
            <person name="Heiman D."/>
            <person name="Howarth C."/>
            <person name="Larson L."/>
            <person name="Lui A."/>
            <person name="MacDonald P.J.P."/>
            <person name="Mehta T."/>
            <person name="Montmayeur A."/>
            <person name="Murphy C."/>
            <person name="Neiman D."/>
            <person name="Pearson M."/>
            <person name="Priest M."/>
            <person name="Roberts A."/>
            <person name="Saif S."/>
            <person name="Shea T."/>
            <person name="Shenoy N."/>
            <person name="Sisk P."/>
            <person name="Stolte C."/>
            <person name="Sykes S."/>
            <person name="White J."/>
            <person name="Yandava C."/>
            <person name="Wortman J."/>
            <person name="Nusbaum C."/>
            <person name="Birren B."/>
        </authorList>
    </citation>
    <scope>NUCLEOTIDE SEQUENCE [LARGE SCALE GENOMIC DNA]</scope>
    <source>
        <strain evidence="3 4">M341</strain>
    </source>
</reference>
<gene>
    <name evidence="3" type="ORF">HMPREF0428_01811</name>
</gene>
<evidence type="ECO:0000256" key="1">
    <source>
        <dbReference type="SAM" id="MobiDB-lite"/>
    </source>
</evidence>
<accession>A0AA87AKP3</accession>
<dbReference type="PANTHER" id="PTHR37813">
    <property type="entry name" value="FELS-2 PROPHAGE PROTEIN"/>
    <property type="match status" value="1"/>
</dbReference>
<protein>
    <recommendedName>
        <fullName evidence="5">TMP repeat protein</fullName>
    </recommendedName>
</protein>
<dbReference type="EMBL" id="ACRO01000047">
    <property type="protein sequence ID" value="EGF86009.1"/>
    <property type="molecule type" value="Genomic_DNA"/>
</dbReference>
<dbReference type="Proteomes" id="UP000004773">
    <property type="component" value="Unassembled WGS sequence"/>
</dbReference>
<comment type="caution">
    <text evidence="3">The sequence shown here is derived from an EMBL/GenBank/DDBJ whole genome shotgun (WGS) entry which is preliminary data.</text>
</comment>
<dbReference type="SUPFAM" id="SSF48371">
    <property type="entry name" value="ARM repeat"/>
    <property type="match status" value="1"/>
</dbReference>
<dbReference type="Gene3D" id="1.20.120.20">
    <property type="entry name" value="Apolipoprotein"/>
    <property type="match status" value="2"/>
</dbReference>
<feature type="transmembrane region" description="Helical" evidence="2">
    <location>
        <begin position="763"/>
        <end position="781"/>
    </location>
</feature>
<organism evidence="3 4">
    <name type="scientific">Gemella haemolysans M341</name>
    <dbReference type="NCBI Taxonomy" id="562981"/>
    <lineage>
        <taxon>Bacteria</taxon>
        <taxon>Bacillati</taxon>
        <taxon>Bacillota</taxon>
        <taxon>Bacilli</taxon>
        <taxon>Bacillales</taxon>
        <taxon>Gemellaceae</taxon>
        <taxon>Gemella</taxon>
    </lineage>
</organism>
<evidence type="ECO:0000313" key="3">
    <source>
        <dbReference type="EMBL" id="EGF86009.1"/>
    </source>
</evidence>
<proteinExistence type="predicted"/>
<evidence type="ECO:0000256" key="2">
    <source>
        <dbReference type="SAM" id="Phobius"/>
    </source>
</evidence>